<evidence type="ECO:0000259" key="2">
    <source>
        <dbReference type="Pfam" id="PF04457"/>
    </source>
</evidence>
<keyword evidence="4" id="KW-1185">Reference proteome</keyword>
<gene>
    <name evidence="3" type="ORF">Cflav_PD0212</name>
</gene>
<dbReference type="RefSeq" id="WP_007418756.1">
    <property type="nucleotide sequence ID" value="NZ_ABOX02000080.1"/>
</dbReference>
<protein>
    <recommendedName>
        <fullName evidence="2">MJ1316 RNA cyclic group end recognition domain-containing protein</fullName>
    </recommendedName>
</protein>
<proteinExistence type="predicted"/>
<feature type="region of interest" description="Disordered" evidence="1">
    <location>
        <begin position="51"/>
        <end position="108"/>
    </location>
</feature>
<reference evidence="3 4" key="1">
    <citation type="journal article" date="2011" name="J. Bacteriol.">
        <title>Genome sequence of 'Pedosphaera parvula' Ellin514, an aerobic Verrucomicrobial isolate from pasture soil.</title>
        <authorList>
            <person name="Kant R."/>
            <person name="van Passel M.W."/>
            <person name="Sangwan P."/>
            <person name="Palva A."/>
            <person name="Lucas S."/>
            <person name="Copeland A."/>
            <person name="Lapidus A."/>
            <person name="Glavina Del Rio T."/>
            <person name="Dalin E."/>
            <person name="Tice H."/>
            <person name="Bruce D."/>
            <person name="Goodwin L."/>
            <person name="Pitluck S."/>
            <person name="Chertkov O."/>
            <person name="Larimer F.W."/>
            <person name="Land M.L."/>
            <person name="Hauser L."/>
            <person name="Brettin T.S."/>
            <person name="Detter J.C."/>
            <person name="Han S."/>
            <person name="de Vos W.M."/>
            <person name="Janssen P.H."/>
            <person name="Smidt H."/>
        </authorList>
    </citation>
    <scope>NUCLEOTIDE SEQUENCE [LARGE SCALE GENOMIC DNA]</scope>
    <source>
        <strain evidence="3 4">Ellin514</strain>
    </source>
</reference>
<dbReference type="InterPro" id="IPR040459">
    <property type="entry name" value="MJ1316"/>
</dbReference>
<dbReference type="AlphaFoldDB" id="B9XSH3"/>
<accession>B9XSH3</accession>
<dbReference type="Proteomes" id="UP000003688">
    <property type="component" value="Unassembled WGS sequence"/>
</dbReference>
<name>B9XSH3_PEDPL</name>
<feature type="compositionally biased region" description="Basic and acidic residues" evidence="1">
    <location>
        <begin position="89"/>
        <end position="108"/>
    </location>
</feature>
<sequence>MLHKLPMIPIHELLNRIRWDPEFAKGNFQLGYYDRAEDRIILVPLKEVGFPPESPTNPFSSPMPRGKSTASRFTASGRFTRTPNAFGIEESRVNSDLKEGTEDHTESF</sequence>
<feature type="domain" description="MJ1316 RNA cyclic group end recognition" evidence="2">
    <location>
        <begin position="7"/>
        <end position="48"/>
    </location>
</feature>
<comment type="caution">
    <text evidence="3">The sequence shown here is derived from an EMBL/GenBank/DDBJ whole genome shotgun (WGS) entry which is preliminary data.</text>
</comment>
<evidence type="ECO:0000256" key="1">
    <source>
        <dbReference type="SAM" id="MobiDB-lite"/>
    </source>
</evidence>
<evidence type="ECO:0000313" key="3">
    <source>
        <dbReference type="EMBL" id="EEF57205.1"/>
    </source>
</evidence>
<feature type="compositionally biased region" description="Polar residues" evidence="1">
    <location>
        <begin position="68"/>
        <end position="83"/>
    </location>
</feature>
<dbReference type="Pfam" id="PF04457">
    <property type="entry name" value="MJ1316"/>
    <property type="match status" value="1"/>
</dbReference>
<evidence type="ECO:0000313" key="4">
    <source>
        <dbReference type="Proteomes" id="UP000003688"/>
    </source>
</evidence>
<organism evidence="3 4">
    <name type="scientific">Pedosphaera parvula (strain Ellin514)</name>
    <dbReference type="NCBI Taxonomy" id="320771"/>
    <lineage>
        <taxon>Bacteria</taxon>
        <taxon>Pseudomonadati</taxon>
        <taxon>Verrucomicrobiota</taxon>
        <taxon>Pedosphaerae</taxon>
        <taxon>Pedosphaerales</taxon>
        <taxon>Pedosphaeraceae</taxon>
        <taxon>Pedosphaera</taxon>
    </lineage>
</organism>
<dbReference type="EMBL" id="ABOX02000080">
    <property type="protein sequence ID" value="EEF57205.1"/>
    <property type="molecule type" value="Genomic_DNA"/>
</dbReference>